<dbReference type="Gene3D" id="1.20.1280.50">
    <property type="match status" value="1"/>
</dbReference>
<dbReference type="CDD" id="cd22157">
    <property type="entry name" value="F-box_AtFBW1-like"/>
    <property type="match status" value="1"/>
</dbReference>
<evidence type="ECO:0000259" key="1">
    <source>
        <dbReference type="SMART" id="SM00256"/>
    </source>
</evidence>
<dbReference type="InterPro" id="IPR001810">
    <property type="entry name" value="F-box_dom"/>
</dbReference>
<dbReference type="PANTHER" id="PTHR31672:SF2">
    <property type="entry name" value="F-BOX DOMAIN-CONTAINING PROTEIN"/>
    <property type="match status" value="1"/>
</dbReference>
<sequence>MAARVPSLTDDVIAGILSRLPPHSIGRARAVCRSWNAIASDPTTVVNRALAARPPTVAAIIKDAGGGSRWIPDSCRRPVDAVRVDRFRGAWCPGVQKKTRPSPRALDLGDMTISAESFRSWDGVLCARVTPRNQNLTGEYHMLWNPLTDACAVVSAPAAAGRIIGGYAHPVTGRFHLLHSSDVTVPGSRGLLVAPAAVRVLAVGDGGGGWREVPLPESKTRIAMRGQGDRSVSLHGNLHWLVKLGSGKRKAALLVFDTVREEFRLMAAPERAGLDPATARPRVLPGGKLCVLALSAQQPPLALEVWVLDDYSDTRSWRLRETVRMDGTGLSPRWIAAAAAVEVVEGVDEGEEMFIQSGSWMVVYSVRRKAWRHVSVGQNRGALLLHRESILPPKISFGNALRGFRSGRVAPAESRSFWDIWQGRLTSANIPLQWSAKSKPYSLGLSLQPCGFSPSQNTIESA</sequence>
<dbReference type="AlphaFoldDB" id="A0ABC8XR91"/>
<dbReference type="InterPro" id="IPR036047">
    <property type="entry name" value="F-box-like_dom_sf"/>
</dbReference>
<keyword evidence="3" id="KW-1185">Reference proteome</keyword>
<reference evidence="3" key="1">
    <citation type="submission" date="2024-06" db="EMBL/GenBank/DDBJ databases">
        <authorList>
            <person name="Ryan C."/>
        </authorList>
    </citation>
    <scope>NUCLEOTIDE SEQUENCE [LARGE SCALE GENOMIC DNA]</scope>
</reference>
<gene>
    <name evidence="2" type="ORF">URODEC1_LOCUS26939</name>
</gene>
<dbReference type="Proteomes" id="UP001497457">
    <property type="component" value="Chromosome 15b"/>
</dbReference>
<dbReference type="InterPro" id="IPR017451">
    <property type="entry name" value="F-box-assoc_interact_dom"/>
</dbReference>
<feature type="domain" description="F-box" evidence="1">
    <location>
        <begin position="8"/>
        <end position="48"/>
    </location>
</feature>
<name>A0ABC8XR91_9POAL</name>
<accession>A0ABC8XR91</accession>
<organism evidence="2 3">
    <name type="scientific">Urochloa decumbens</name>
    <dbReference type="NCBI Taxonomy" id="240449"/>
    <lineage>
        <taxon>Eukaryota</taxon>
        <taxon>Viridiplantae</taxon>
        <taxon>Streptophyta</taxon>
        <taxon>Embryophyta</taxon>
        <taxon>Tracheophyta</taxon>
        <taxon>Spermatophyta</taxon>
        <taxon>Magnoliopsida</taxon>
        <taxon>Liliopsida</taxon>
        <taxon>Poales</taxon>
        <taxon>Poaceae</taxon>
        <taxon>PACMAD clade</taxon>
        <taxon>Panicoideae</taxon>
        <taxon>Panicodae</taxon>
        <taxon>Paniceae</taxon>
        <taxon>Melinidinae</taxon>
        <taxon>Urochloa</taxon>
    </lineage>
</organism>
<dbReference type="Pfam" id="PF08268">
    <property type="entry name" value="FBA_3"/>
    <property type="match status" value="1"/>
</dbReference>
<evidence type="ECO:0000313" key="2">
    <source>
        <dbReference type="EMBL" id="CAL4931227.1"/>
    </source>
</evidence>
<proteinExistence type="predicted"/>
<dbReference type="InterPro" id="IPR050796">
    <property type="entry name" value="SCF_F-box_component"/>
</dbReference>
<dbReference type="SMART" id="SM00256">
    <property type="entry name" value="FBOX"/>
    <property type="match status" value="1"/>
</dbReference>
<dbReference type="PANTHER" id="PTHR31672">
    <property type="entry name" value="BNACNNG10540D PROTEIN"/>
    <property type="match status" value="1"/>
</dbReference>
<dbReference type="Pfam" id="PF12937">
    <property type="entry name" value="F-box-like"/>
    <property type="match status" value="1"/>
</dbReference>
<dbReference type="InterPro" id="IPR013187">
    <property type="entry name" value="F-box-assoc_dom_typ3"/>
</dbReference>
<protein>
    <recommendedName>
        <fullName evidence="1">F-box domain-containing protein</fullName>
    </recommendedName>
</protein>
<dbReference type="NCBIfam" id="TIGR01640">
    <property type="entry name" value="F_box_assoc_1"/>
    <property type="match status" value="1"/>
</dbReference>
<evidence type="ECO:0000313" key="3">
    <source>
        <dbReference type="Proteomes" id="UP001497457"/>
    </source>
</evidence>
<reference evidence="2 3" key="2">
    <citation type="submission" date="2024-10" db="EMBL/GenBank/DDBJ databases">
        <authorList>
            <person name="Ryan C."/>
        </authorList>
    </citation>
    <scope>NUCLEOTIDE SEQUENCE [LARGE SCALE GENOMIC DNA]</scope>
</reference>
<dbReference type="SUPFAM" id="SSF81383">
    <property type="entry name" value="F-box domain"/>
    <property type="match status" value="1"/>
</dbReference>
<dbReference type="EMBL" id="OZ075125">
    <property type="protein sequence ID" value="CAL4931227.1"/>
    <property type="molecule type" value="Genomic_DNA"/>
</dbReference>